<reference evidence="2" key="2">
    <citation type="submission" date="2015-01" db="EMBL/GenBank/DDBJ databases">
        <title>Evolutionary Origins and Diversification of the Mycorrhizal Mutualists.</title>
        <authorList>
            <consortium name="DOE Joint Genome Institute"/>
            <consortium name="Mycorrhizal Genomics Consortium"/>
            <person name="Kohler A."/>
            <person name="Kuo A."/>
            <person name="Nagy L.G."/>
            <person name="Floudas D."/>
            <person name="Copeland A."/>
            <person name="Barry K.W."/>
            <person name="Cichocki N."/>
            <person name="Veneault-Fourrey C."/>
            <person name="LaButti K."/>
            <person name="Lindquist E.A."/>
            <person name="Lipzen A."/>
            <person name="Lundell T."/>
            <person name="Morin E."/>
            <person name="Murat C."/>
            <person name="Riley R."/>
            <person name="Ohm R."/>
            <person name="Sun H."/>
            <person name="Tunlid A."/>
            <person name="Henrissat B."/>
            <person name="Grigoriev I.V."/>
            <person name="Hibbett D.S."/>
            <person name="Martin F."/>
        </authorList>
    </citation>
    <scope>NUCLEOTIDE SEQUENCE [LARGE SCALE GENOMIC DNA]</scope>
    <source>
        <strain evidence="2">LaAM-08-1</strain>
    </source>
</reference>
<protein>
    <submittedName>
        <fullName evidence="1">Unplaced genomic scaffold K443scaffold_49, whole genome shotgun sequence</fullName>
    </submittedName>
</protein>
<proteinExistence type="predicted"/>
<dbReference type="Gene3D" id="1.20.1280.50">
    <property type="match status" value="1"/>
</dbReference>
<evidence type="ECO:0000313" key="2">
    <source>
        <dbReference type="Proteomes" id="UP000054477"/>
    </source>
</evidence>
<reference evidence="1 2" key="1">
    <citation type="submission" date="2014-04" db="EMBL/GenBank/DDBJ databases">
        <authorList>
            <consortium name="DOE Joint Genome Institute"/>
            <person name="Kuo A."/>
            <person name="Kohler A."/>
            <person name="Nagy L.G."/>
            <person name="Floudas D."/>
            <person name="Copeland A."/>
            <person name="Barry K.W."/>
            <person name="Cichocki N."/>
            <person name="Veneault-Fourrey C."/>
            <person name="LaButti K."/>
            <person name="Lindquist E.A."/>
            <person name="Lipzen A."/>
            <person name="Lundell T."/>
            <person name="Morin E."/>
            <person name="Murat C."/>
            <person name="Sun H."/>
            <person name="Tunlid A."/>
            <person name="Henrissat B."/>
            <person name="Grigoriev I.V."/>
            <person name="Hibbett D.S."/>
            <person name="Martin F."/>
            <person name="Nordberg H.P."/>
            <person name="Cantor M.N."/>
            <person name="Hua S.X."/>
        </authorList>
    </citation>
    <scope>NUCLEOTIDE SEQUENCE [LARGE SCALE GENOMIC DNA]</scope>
    <source>
        <strain evidence="1 2">LaAM-08-1</strain>
    </source>
</reference>
<dbReference type="STRING" id="1095629.A0A0C9XNK4"/>
<dbReference type="SUPFAM" id="SSF52047">
    <property type="entry name" value="RNI-like"/>
    <property type="match status" value="1"/>
</dbReference>
<dbReference type="HOGENOM" id="CLU_987176_0_0_1"/>
<dbReference type="Proteomes" id="UP000054477">
    <property type="component" value="Unassembled WGS sequence"/>
</dbReference>
<dbReference type="AlphaFoldDB" id="A0A0C9XNK4"/>
<organism evidence="1 2">
    <name type="scientific">Laccaria amethystina LaAM-08-1</name>
    <dbReference type="NCBI Taxonomy" id="1095629"/>
    <lineage>
        <taxon>Eukaryota</taxon>
        <taxon>Fungi</taxon>
        <taxon>Dikarya</taxon>
        <taxon>Basidiomycota</taxon>
        <taxon>Agaricomycotina</taxon>
        <taxon>Agaricomycetes</taxon>
        <taxon>Agaricomycetidae</taxon>
        <taxon>Agaricales</taxon>
        <taxon>Agaricineae</taxon>
        <taxon>Hydnangiaceae</taxon>
        <taxon>Laccaria</taxon>
    </lineage>
</organism>
<sequence>MHKVRSRSLALLQKKGVARTPAPSNNLVKVHPLLSIPPVERLPVELLVEIFMLCISLSDYPPLINKSAEPPISLCCVCKSWQKVASGLPGLWTAAFVNLETTSLGGRKKFPQLLNRWFSRSNRLPLSFKFTSENHHHEKVMETFTACVTPFVNRFCHLDVDVLNFVCSIPVDLQLSAPQPTPMQNTYPDISWSTLQFPQLESAIIQNNVDVHIYLETPLFPFAPRLQRLRMDDLSFIGGTPLQLILPWSQLTHLILVNLLESHSWLQLFPMCPNLQHGLFDV</sequence>
<gene>
    <name evidence="1" type="ORF">K443DRAFT_5635</name>
</gene>
<accession>A0A0C9XNK4</accession>
<dbReference type="OrthoDB" id="2269034at2759"/>
<name>A0A0C9XNK4_9AGAR</name>
<evidence type="ECO:0000313" key="1">
    <source>
        <dbReference type="EMBL" id="KIK03049.1"/>
    </source>
</evidence>
<dbReference type="EMBL" id="KN838584">
    <property type="protein sequence ID" value="KIK03049.1"/>
    <property type="molecule type" value="Genomic_DNA"/>
</dbReference>
<keyword evidence="2" id="KW-1185">Reference proteome</keyword>